<name>A0A846ZDA1_9ACTN</name>
<dbReference type="SUPFAM" id="SSF53807">
    <property type="entry name" value="Helical backbone' metal receptor"/>
    <property type="match status" value="1"/>
</dbReference>
<dbReference type="PANTHER" id="PTHR42953">
    <property type="entry name" value="HIGH-AFFINITY ZINC UPTAKE SYSTEM PROTEIN ZNUA-RELATED"/>
    <property type="match status" value="1"/>
</dbReference>
<evidence type="ECO:0000256" key="1">
    <source>
        <dbReference type="ARBA" id="ARBA00011028"/>
    </source>
</evidence>
<comment type="caution">
    <text evidence="6">The sequence shown here is derived from an EMBL/GenBank/DDBJ whole genome shotgun (WGS) entry which is preliminary data.</text>
</comment>
<gene>
    <name evidence="6" type="ORF">HGB48_33805</name>
</gene>
<dbReference type="GO" id="GO:0030001">
    <property type="term" value="P:metal ion transport"/>
    <property type="evidence" value="ECO:0007669"/>
    <property type="project" value="InterPro"/>
</dbReference>
<dbReference type="Proteomes" id="UP000579250">
    <property type="component" value="Unassembled WGS sequence"/>
</dbReference>
<reference evidence="6 7" key="1">
    <citation type="submission" date="2020-04" db="EMBL/GenBank/DDBJ databases">
        <title>MicrobeNet Type strains.</title>
        <authorList>
            <person name="Nicholson A.C."/>
        </authorList>
    </citation>
    <scope>NUCLEOTIDE SEQUENCE [LARGE SCALE GENOMIC DNA]</scope>
    <source>
        <strain evidence="6 7">ATCC BAA-277</strain>
    </source>
</reference>
<evidence type="ECO:0000256" key="4">
    <source>
        <dbReference type="RuleBase" id="RU003512"/>
    </source>
</evidence>
<keyword evidence="3" id="KW-0732">Signal</keyword>
<dbReference type="GO" id="GO:0007155">
    <property type="term" value="P:cell adhesion"/>
    <property type="evidence" value="ECO:0007669"/>
    <property type="project" value="InterPro"/>
</dbReference>
<dbReference type="InterPro" id="IPR006128">
    <property type="entry name" value="Lipoprotein_PsaA-like"/>
</dbReference>
<evidence type="ECO:0000256" key="5">
    <source>
        <dbReference type="SAM" id="MobiDB-lite"/>
    </source>
</evidence>
<keyword evidence="2 4" id="KW-0813">Transport</keyword>
<dbReference type="Pfam" id="PF01297">
    <property type="entry name" value="ZnuA"/>
    <property type="match status" value="1"/>
</dbReference>
<evidence type="ECO:0000256" key="3">
    <source>
        <dbReference type="ARBA" id="ARBA00022729"/>
    </source>
</evidence>
<dbReference type="PRINTS" id="PR00690">
    <property type="entry name" value="ADHESNFAMILY"/>
</dbReference>
<evidence type="ECO:0000256" key="2">
    <source>
        <dbReference type="ARBA" id="ARBA00022448"/>
    </source>
</evidence>
<protein>
    <submittedName>
        <fullName evidence="6">Zinc ABC transporter substrate-binding protein</fullName>
    </submittedName>
</protein>
<evidence type="ECO:0000313" key="7">
    <source>
        <dbReference type="Proteomes" id="UP000579250"/>
    </source>
</evidence>
<dbReference type="AlphaFoldDB" id="A0A846ZDA1"/>
<dbReference type="PANTHER" id="PTHR42953:SF3">
    <property type="entry name" value="HIGH-AFFINITY ZINC UPTAKE SYSTEM PROTEIN ZNUA"/>
    <property type="match status" value="1"/>
</dbReference>
<sequence>MGAARRGVPAAGGRHGRDGLGRRGRAAGPRRRAGLVRLSQLARAGRLGPGAADRRACGSGGFRPGARHRPVLTTIFIFVHNRRVPRLHDSLRALPAAALALAGLAAALTGCAGADAGVPPGKTAVVASFYPMAWLAERVGGDDVFVRTLTRPGTEPHDLELTARQVADIEDAGFAVYVRGVQPAVDDAVGRHAKGRSLDAASVVGTLPPPGETDDAEAHDGVRHREASYDPHIWLDPHRMAVVATALGERLAAADPGHASGHRRRAEATAAELAGLDRAFRDGLKTCARREIITAHAAFGYLADRYGLRQIPVSGVDPSGGPSPKRLAELTRLVSATGATTVFTETLASPKTAEALAREAGVRTAVLDPVEGVAEGSSDDYMTIMQRNLRTLRPALECS</sequence>
<feature type="compositionally biased region" description="Basic residues" evidence="5">
    <location>
        <begin position="22"/>
        <end position="32"/>
    </location>
</feature>
<dbReference type="GO" id="GO:0046872">
    <property type="term" value="F:metal ion binding"/>
    <property type="evidence" value="ECO:0007669"/>
    <property type="project" value="InterPro"/>
</dbReference>
<organism evidence="6 7">
    <name type="scientific">Actinomadura latina</name>
    <dbReference type="NCBI Taxonomy" id="163603"/>
    <lineage>
        <taxon>Bacteria</taxon>
        <taxon>Bacillati</taxon>
        <taxon>Actinomycetota</taxon>
        <taxon>Actinomycetes</taxon>
        <taxon>Streptosporangiales</taxon>
        <taxon>Thermomonosporaceae</taxon>
        <taxon>Actinomadura</taxon>
    </lineage>
</organism>
<feature type="compositionally biased region" description="Low complexity" evidence="5">
    <location>
        <begin position="1"/>
        <end position="12"/>
    </location>
</feature>
<proteinExistence type="inferred from homology"/>
<keyword evidence="7" id="KW-1185">Reference proteome</keyword>
<feature type="region of interest" description="Disordered" evidence="5">
    <location>
        <begin position="1"/>
        <end position="32"/>
    </location>
</feature>
<comment type="similarity">
    <text evidence="1 4">Belongs to the bacterial solute-binding protein 9 family.</text>
</comment>
<dbReference type="EMBL" id="JAAXPI010000093">
    <property type="protein sequence ID" value="NKZ08678.1"/>
    <property type="molecule type" value="Genomic_DNA"/>
</dbReference>
<dbReference type="InterPro" id="IPR050492">
    <property type="entry name" value="Bact_metal-bind_prot9"/>
</dbReference>
<dbReference type="Gene3D" id="3.40.50.1980">
    <property type="entry name" value="Nitrogenase molybdenum iron protein domain"/>
    <property type="match status" value="2"/>
</dbReference>
<dbReference type="InterPro" id="IPR006127">
    <property type="entry name" value="ZnuA-like"/>
</dbReference>
<evidence type="ECO:0000313" key="6">
    <source>
        <dbReference type="EMBL" id="NKZ08678.1"/>
    </source>
</evidence>
<accession>A0A846ZDA1</accession>